<dbReference type="InterPro" id="IPR013103">
    <property type="entry name" value="RVT_2"/>
</dbReference>
<dbReference type="Proteomes" id="UP000288805">
    <property type="component" value="Unassembled WGS sequence"/>
</dbReference>
<proteinExistence type="predicted"/>
<evidence type="ECO:0000313" key="3">
    <source>
        <dbReference type="EMBL" id="RVW75864.1"/>
    </source>
</evidence>
<sequence length="193" mass="22404">MEDKDLFLLNFPDFPANIKSGPIAAQSLQVCSRRKSLVPEPMQVQESETTLVKYKADGSLERYKVRLLPKGYNQTYGQFDVKSTFLHGDLEEELAKEFEIKELEKLKYFLGIKVAHLKERIFVSQQKYVANHLKETRMLRCKSVDTPIELNHKLSKADKDAIIDQERYQRLESKLIYPLHTWLDIDNAISVAS</sequence>
<gene>
    <name evidence="2" type="ORF">CK203_050558</name>
    <name evidence="3" type="ORF">CK203_054027</name>
</gene>
<protein>
    <recommendedName>
        <fullName evidence="1">Reverse transcriptase Ty1/copia-type domain-containing protein</fullName>
    </recommendedName>
</protein>
<dbReference type="Pfam" id="PF07727">
    <property type="entry name" value="RVT_2"/>
    <property type="match status" value="1"/>
</dbReference>
<dbReference type="EMBL" id="QGNW01000450">
    <property type="protein sequence ID" value="RVW70945.1"/>
    <property type="molecule type" value="Genomic_DNA"/>
</dbReference>
<dbReference type="AlphaFoldDB" id="A0A438GUI0"/>
<dbReference type="EMBL" id="QGNW01000339">
    <property type="protein sequence ID" value="RVW75864.1"/>
    <property type="molecule type" value="Genomic_DNA"/>
</dbReference>
<evidence type="ECO:0000313" key="4">
    <source>
        <dbReference type="Proteomes" id="UP000288805"/>
    </source>
</evidence>
<feature type="domain" description="Reverse transcriptase Ty1/copia-type" evidence="1">
    <location>
        <begin position="89"/>
        <end position="149"/>
    </location>
</feature>
<comment type="caution">
    <text evidence="3">The sequence shown here is derived from an EMBL/GenBank/DDBJ whole genome shotgun (WGS) entry which is preliminary data.</text>
</comment>
<evidence type="ECO:0000259" key="1">
    <source>
        <dbReference type="Pfam" id="PF07727"/>
    </source>
</evidence>
<organism evidence="3 4">
    <name type="scientific">Vitis vinifera</name>
    <name type="common">Grape</name>
    <dbReference type="NCBI Taxonomy" id="29760"/>
    <lineage>
        <taxon>Eukaryota</taxon>
        <taxon>Viridiplantae</taxon>
        <taxon>Streptophyta</taxon>
        <taxon>Embryophyta</taxon>
        <taxon>Tracheophyta</taxon>
        <taxon>Spermatophyta</taxon>
        <taxon>Magnoliopsida</taxon>
        <taxon>eudicotyledons</taxon>
        <taxon>Gunneridae</taxon>
        <taxon>Pentapetalae</taxon>
        <taxon>rosids</taxon>
        <taxon>Vitales</taxon>
        <taxon>Vitaceae</taxon>
        <taxon>Viteae</taxon>
        <taxon>Vitis</taxon>
    </lineage>
</organism>
<name>A0A438GUI0_VITVI</name>
<reference evidence="3 4" key="1">
    <citation type="journal article" date="2018" name="PLoS Genet.">
        <title>Population sequencing reveals clonal diversity and ancestral inbreeding in the grapevine cultivar Chardonnay.</title>
        <authorList>
            <person name="Roach M.J."/>
            <person name="Johnson D.L."/>
            <person name="Bohlmann J."/>
            <person name="van Vuuren H.J."/>
            <person name="Jones S.J."/>
            <person name="Pretorius I.S."/>
            <person name="Schmidt S.A."/>
            <person name="Borneman A.R."/>
        </authorList>
    </citation>
    <scope>NUCLEOTIDE SEQUENCE [LARGE SCALE GENOMIC DNA]</scope>
    <source>
        <strain evidence="4">cv. Chardonnay</strain>
        <strain evidence="3">I10V1</strain>
        <tissue evidence="3">Leaf</tissue>
    </source>
</reference>
<evidence type="ECO:0000313" key="2">
    <source>
        <dbReference type="EMBL" id="RVW70945.1"/>
    </source>
</evidence>
<accession>A0A438GUI0</accession>